<evidence type="ECO:0000313" key="8">
    <source>
        <dbReference type="Proteomes" id="UP000517765"/>
    </source>
</evidence>
<dbReference type="AlphaFoldDB" id="A0A5P0YMV2"/>
<reference evidence="8 9" key="2">
    <citation type="submission" date="2020-05" db="EMBL/GenBank/DDBJ databases">
        <title>Classification of alakaliphilic streptomycetes isolated from an alkaline soil next to Lonar Crater, India and a proposal for the recognition of Streptomyces alkaliterrae sp. nov.</title>
        <authorList>
            <person name="Golinska P."/>
        </authorList>
    </citation>
    <scope>NUCLEOTIDE SEQUENCE [LARGE SCALE GENOMIC DNA]</scope>
    <source>
        <strain evidence="9">OF3</strain>
        <strain evidence="8">OF8</strain>
    </source>
</reference>
<dbReference type="PANTHER" id="PTHR43669:SF3">
    <property type="entry name" value="ALCOHOL DEHYDROGENASE, PUTATIVE (AFU_ORTHOLOGUE AFUA_3G03445)-RELATED"/>
    <property type="match status" value="1"/>
</dbReference>
<evidence type="ECO:0000313" key="4">
    <source>
        <dbReference type="EMBL" id="MBB1253385.1"/>
    </source>
</evidence>
<proteinExistence type="inferred from homology"/>
<sequence length="251" mass="26322">MTGSYLVTGATGRLAEAVVRLLAERGDRLLLTGRNATRLAELRKTYGGSGRVEVLEADVTEPSGAQHAAAEAARRSDGGLTGMVHLVGSFAAGPLMLTDAAEYRQVLEANFLSAVTATQAVLPHLGAGGRLVYFTSPLIHEPLAALSAYTASKAALTAWMRSVAHEVKRRGVHANAVSLTIADTPEMRRERPGIDLDHTVRPELVARAVGFLTGPESDGVYGGVIPVLGRFSFSSALSAGPPPGVFEPEVE</sequence>
<feature type="domain" description="Ketoreductase" evidence="3">
    <location>
        <begin position="3"/>
        <end position="184"/>
    </location>
</feature>
<dbReference type="CDD" id="cd05233">
    <property type="entry name" value="SDR_c"/>
    <property type="match status" value="1"/>
</dbReference>
<evidence type="ECO:0000259" key="3">
    <source>
        <dbReference type="SMART" id="SM00822"/>
    </source>
</evidence>
<reference evidence="6 7" key="1">
    <citation type="submission" date="2019-10" db="EMBL/GenBank/DDBJ databases">
        <title>Streptomyces sp. nov., a novel actinobacterium isolated from alkaline environment.</title>
        <authorList>
            <person name="Golinska P."/>
        </authorList>
    </citation>
    <scope>NUCLEOTIDE SEQUENCE [LARGE SCALE GENOMIC DNA]</scope>
    <source>
        <strain evidence="6 7">OF1</strain>
    </source>
</reference>
<keyword evidence="2" id="KW-0560">Oxidoreductase</keyword>
<name>A0A5P0YMV2_9ACTN</name>
<evidence type="ECO:0000256" key="1">
    <source>
        <dbReference type="ARBA" id="ARBA00006484"/>
    </source>
</evidence>
<gene>
    <name evidence="6" type="ORF">FNX44_006805</name>
    <name evidence="4" type="ORF">H3146_08365</name>
    <name evidence="5" type="ORF">H3147_10050</name>
</gene>
<protein>
    <submittedName>
        <fullName evidence="6">SDR family NAD(P)-dependent oxidoreductase</fullName>
    </submittedName>
    <submittedName>
        <fullName evidence="4">SDR family oxidoreductase</fullName>
    </submittedName>
</protein>
<organism evidence="6 7">
    <name type="scientific">Streptomyces alkaliterrae</name>
    <dbReference type="NCBI Taxonomy" id="2213162"/>
    <lineage>
        <taxon>Bacteria</taxon>
        <taxon>Bacillati</taxon>
        <taxon>Actinomycetota</taxon>
        <taxon>Actinomycetes</taxon>
        <taxon>Kitasatosporales</taxon>
        <taxon>Streptomycetaceae</taxon>
        <taxon>Streptomyces</taxon>
    </lineage>
</organism>
<dbReference type="Proteomes" id="UP000320857">
    <property type="component" value="Unassembled WGS sequence"/>
</dbReference>
<dbReference type="PRINTS" id="PR00081">
    <property type="entry name" value="GDHRDH"/>
</dbReference>
<dbReference type="SMART" id="SM00822">
    <property type="entry name" value="PKS_KR"/>
    <property type="match status" value="1"/>
</dbReference>
<dbReference type="InterPro" id="IPR002347">
    <property type="entry name" value="SDR_fam"/>
</dbReference>
<dbReference type="RefSeq" id="WP_143647065.1">
    <property type="nucleotide sequence ID" value="NZ_JABJWZ010000050.1"/>
</dbReference>
<accession>A0A5P0YMV2</accession>
<dbReference type="InterPro" id="IPR057326">
    <property type="entry name" value="KR_dom"/>
</dbReference>
<dbReference type="InterPro" id="IPR036291">
    <property type="entry name" value="NAD(P)-bd_dom_sf"/>
</dbReference>
<comment type="caution">
    <text evidence="6">The sequence shown here is derived from an EMBL/GenBank/DDBJ whole genome shotgun (WGS) entry which is preliminary data.</text>
</comment>
<dbReference type="Gene3D" id="3.40.50.720">
    <property type="entry name" value="NAD(P)-binding Rossmann-like Domain"/>
    <property type="match status" value="1"/>
</dbReference>
<dbReference type="EMBL" id="JABJWZ010000050">
    <property type="protein sequence ID" value="MBB1253385.1"/>
    <property type="molecule type" value="Genomic_DNA"/>
</dbReference>
<evidence type="ECO:0000313" key="6">
    <source>
        <dbReference type="EMBL" id="MQS01591.1"/>
    </source>
</evidence>
<dbReference type="Proteomes" id="UP000525686">
    <property type="component" value="Unassembled WGS sequence"/>
</dbReference>
<dbReference type="SUPFAM" id="SSF51735">
    <property type="entry name" value="NAD(P)-binding Rossmann-fold domains"/>
    <property type="match status" value="1"/>
</dbReference>
<dbReference type="InterPro" id="IPR020904">
    <property type="entry name" value="Sc_DH/Rdtase_CS"/>
</dbReference>
<comment type="similarity">
    <text evidence="1">Belongs to the short-chain dehydrogenases/reductases (SDR) family.</text>
</comment>
<dbReference type="Pfam" id="PF00106">
    <property type="entry name" value="adh_short"/>
    <property type="match status" value="1"/>
</dbReference>
<dbReference type="EMBL" id="VJYK02000047">
    <property type="protein sequence ID" value="MQS01591.1"/>
    <property type="molecule type" value="Genomic_DNA"/>
</dbReference>
<dbReference type="Proteomes" id="UP000517765">
    <property type="component" value="Unassembled WGS sequence"/>
</dbReference>
<evidence type="ECO:0000256" key="2">
    <source>
        <dbReference type="ARBA" id="ARBA00023002"/>
    </source>
</evidence>
<evidence type="ECO:0000313" key="7">
    <source>
        <dbReference type="Proteomes" id="UP000320857"/>
    </source>
</evidence>
<dbReference type="PROSITE" id="PS00061">
    <property type="entry name" value="ADH_SHORT"/>
    <property type="match status" value="1"/>
</dbReference>
<keyword evidence="7" id="KW-1185">Reference proteome</keyword>
<evidence type="ECO:0000313" key="9">
    <source>
        <dbReference type="Proteomes" id="UP000525686"/>
    </source>
</evidence>
<reference evidence="4" key="3">
    <citation type="journal article" name="Syst. Appl. Microbiol.">
        <title>Streptomyces alkaliterrae sp. nov., isolated from an alkaline soil, and emended descriptions of Streptomyces alkaliphilus, Streptomyces calidiresistens and Streptomyces durbertensis.</title>
        <authorList>
            <person name="Swiecimska M."/>
            <person name="Golinska P."/>
            <person name="Nouioui I."/>
            <person name="Wypij M."/>
            <person name="Rai M."/>
            <person name="Sangal V."/>
            <person name="Goodfellow M."/>
        </authorList>
    </citation>
    <scope>NUCLEOTIDE SEQUENCE</scope>
    <source>
        <strain evidence="4">OF3</strain>
        <strain evidence="5">OF8</strain>
    </source>
</reference>
<evidence type="ECO:0000313" key="5">
    <source>
        <dbReference type="EMBL" id="MBB1259179.1"/>
    </source>
</evidence>
<dbReference type="OrthoDB" id="9804774at2"/>
<dbReference type="GO" id="GO:0016491">
    <property type="term" value="F:oxidoreductase activity"/>
    <property type="evidence" value="ECO:0007669"/>
    <property type="project" value="UniProtKB-KW"/>
</dbReference>
<dbReference type="PANTHER" id="PTHR43669">
    <property type="entry name" value="5-KETO-D-GLUCONATE 5-REDUCTASE"/>
    <property type="match status" value="1"/>
</dbReference>
<dbReference type="EMBL" id="JABJXA010000044">
    <property type="protein sequence ID" value="MBB1259179.1"/>
    <property type="molecule type" value="Genomic_DNA"/>
</dbReference>